<name>A0A845QMX0_9FIRM</name>
<dbReference type="GO" id="GO:0004252">
    <property type="term" value="F:serine-type endopeptidase activity"/>
    <property type="evidence" value="ECO:0007669"/>
    <property type="project" value="TreeGrafter"/>
</dbReference>
<reference evidence="4 5" key="1">
    <citation type="submission" date="2018-08" db="EMBL/GenBank/DDBJ databases">
        <title>Murine metabolic-syndrome-specific gut microbial biobank.</title>
        <authorList>
            <person name="Liu C."/>
        </authorList>
    </citation>
    <scope>NUCLEOTIDE SEQUENCE [LARGE SCALE GENOMIC DNA]</scope>
    <source>
        <strain evidence="4 5">28</strain>
    </source>
</reference>
<dbReference type="RefSeq" id="WP_160202360.1">
    <property type="nucleotide sequence ID" value="NZ_QXWK01000019.1"/>
</dbReference>
<dbReference type="InterPro" id="IPR011659">
    <property type="entry name" value="WD40"/>
</dbReference>
<dbReference type="Pfam" id="PF00326">
    <property type="entry name" value="Peptidase_S9"/>
    <property type="match status" value="1"/>
</dbReference>
<sequence length="660" mass="73516">MIKHKRLPKFEDCETIERLTGGDYLAAKNLIAYSSTENGIILKDFSNGELRLISGGGTGERRPVFSPDGTKLLFLSYQSGQFCVVIYDLQSAVLTTIVRSNTPISDPIWSPDGSKILFASSISKSSSDVPDRNAPIVIENLGYKFDGLGFRTPDNATHLFIVPSDGSTQPVQITTGSYDYLHHNWLPDSKQIICISNRFRNSEEYLGYDLLKIDTLTGEVLQLTRNLWMVSYPNPLRPVCTPDGQFIIAGVMDAKYAKTISTGTFPETYLYKIAADGSSSQQIFFPDENCYQCVQFPYNAGSGMGLDKLQISSDGTFVLFHSGWQGQGGLFRLPLDESTGGHAQPINRGKHTYHGISKIQDGKVLVSVCEDTLAEAYALVDIDEGCIIKKVVQSAEEFLQDVSLSQPTDFSVPTLDGCSTVHGWVLPPHNMEEGKKYPVILYIHGGPHPFYTYALTLEHQAFAAEGFGVICCNPRGSSGYGWKHQNMGDGRRTEPYYDCLQFVDESIRRFPWIDENRLGVTGGSYGGYMTNYIAAHSKRFKAYISQRSLANDQIMYASSDETGSSAGFDSFPQFMMENLKKSVVSYAENIDRPFLILHGSDDCRTPVEAAKQLYTAIRDTHPNLPTKLVLYPNTGHSQPEDPAMLQSYYNEMVSWFRKYL</sequence>
<keyword evidence="2" id="KW-0645">Protease</keyword>
<comment type="caution">
    <text evidence="4">The sequence shown here is derived from an EMBL/GenBank/DDBJ whole genome shotgun (WGS) entry which is preliminary data.</text>
</comment>
<evidence type="ECO:0000313" key="4">
    <source>
        <dbReference type="EMBL" id="NBH62073.1"/>
    </source>
</evidence>
<dbReference type="EMBL" id="QXWK01000019">
    <property type="protein sequence ID" value="NBH62073.1"/>
    <property type="molecule type" value="Genomic_DNA"/>
</dbReference>
<keyword evidence="2" id="KW-0720">Serine protease</keyword>
<keyword evidence="1" id="KW-0378">Hydrolase</keyword>
<dbReference type="InterPro" id="IPR011042">
    <property type="entry name" value="6-blade_b-propeller_TolB-like"/>
</dbReference>
<proteinExistence type="predicted"/>
<accession>A0A845QMX0</accession>
<feature type="domain" description="Peptidase S9 prolyl oligopeptidase catalytic" evidence="3">
    <location>
        <begin position="457"/>
        <end position="660"/>
    </location>
</feature>
<dbReference type="Pfam" id="PF07676">
    <property type="entry name" value="PD40"/>
    <property type="match status" value="2"/>
</dbReference>
<dbReference type="Gene3D" id="2.120.10.30">
    <property type="entry name" value="TolB, C-terminal domain"/>
    <property type="match status" value="2"/>
</dbReference>
<dbReference type="AlphaFoldDB" id="A0A845QMX0"/>
<evidence type="ECO:0000256" key="1">
    <source>
        <dbReference type="ARBA" id="ARBA00022801"/>
    </source>
</evidence>
<evidence type="ECO:0000259" key="3">
    <source>
        <dbReference type="Pfam" id="PF00326"/>
    </source>
</evidence>
<dbReference type="Gene3D" id="3.40.50.1820">
    <property type="entry name" value="alpha/beta hydrolase"/>
    <property type="match status" value="1"/>
</dbReference>
<dbReference type="SUPFAM" id="SSF82171">
    <property type="entry name" value="DPP6 N-terminal domain-like"/>
    <property type="match status" value="1"/>
</dbReference>
<evidence type="ECO:0000256" key="2">
    <source>
        <dbReference type="ARBA" id="ARBA00022825"/>
    </source>
</evidence>
<dbReference type="SUPFAM" id="SSF53474">
    <property type="entry name" value="alpha/beta-Hydrolases"/>
    <property type="match status" value="1"/>
</dbReference>
<dbReference type="InterPro" id="IPR029058">
    <property type="entry name" value="AB_hydrolase_fold"/>
</dbReference>
<dbReference type="GO" id="GO:0006508">
    <property type="term" value="P:proteolysis"/>
    <property type="evidence" value="ECO:0007669"/>
    <property type="project" value="InterPro"/>
</dbReference>
<gene>
    <name evidence="4" type="ORF">D0435_10460</name>
</gene>
<evidence type="ECO:0000313" key="5">
    <source>
        <dbReference type="Proteomes" id="UP000446866"/>
    </source>
</evidence>
<protein>
    <submittedName>
        <fullName evidence="4">S9 family peptidase</fullName>
    </submittedName>
</protein>
<dbReference type="PANTHER" id="PTHR42776">
    <property type="entry name" value="SERINE PEPTIDASE S9 FAMILY MEMBER"/>
    <property type="match status" value="1"/>
</dbReference>
<dbReference type="PANTHER" id="PTHR42776:SF27">
    <property type="entry name" value="DIPEPTIDYL PEPTIDASE FAMILY MEMBER 6"/>
    <property type="match status" value="1"/>
</dbReference>
<keyword evidence="5" id="KW-1185">Reference proteome</keyword>
<dbReference type="InterPro" id="IPR001375">
    <property type="entry name" value="Peptidase_S9_cat"/>
</dbReference>
<organism evidence="4 5">
    <name type="scientific">Anaerotruncus colihominis</name>
    <dbReference type="NCBI Taxonomy" id="169435"/>
    <lineage>
        <taxon>Bacteria</taxon>
        <taxon>Bacillati</taxon>
        <taxon>Bacillota</taxon>
        <taxon>Clostridia</taxon>
        <taxon>Eubacteriales</taxon>
        <taxon>Oscillospiraceae</taxon>
        <taxon>Anaerotruncus</taxon>
    </lineage>
</organism>
<dbReference type="Proteomes" id="UP000446866">
    <property type="component" value="Unassembled WGS sequence"/>
</dbReference>